<organism evidence="3">
    <name type="scientific">Triatoma matogrossensis</name>
    <dbReference type="NCBI Taxonomy" id="162370"/>
    <lineage>
        <taxon>Eukaryota</taxon>
        <taxon>Metazoa</taxon>
        <taxon>Ecdysozoa</taxon>
        <taxon>Arthropoda</taxon>
        <taxon>Hexapoda</taxon>
        <taxon>Insecta</taxon>
        <taxon>Pterygota</taxon>
        <taxon>Neoptera</taxon>
        <taxon>Paraneoptera</taxon>
        <taxon>Hemiptera</taxon>
        <taxon>Heteroptera</taxon>
        <taxon>Panheteroptera</taxon>
        <taxon>Cimicomorpha</taxon>
        <taxon>Reduviidae</taxon>
        <taxon>Triatominae</taxon>
        <taxon>Triatoma</taxon>
    </lineage>
</organism>
<feature type="signal peptide" evidence="2">
    <location>
        <begin position="1"/>
        <end position="18"/>
    </location>
</feature>
<dbReference type="EMBL" id="HP429302">
    <property type="protein sequence ID" value="ADN29802.1"/>
    <property type="molecule type" value="mRNA"/>
</dbReference>
<name>E2J784_9HEMI</name>
<accession>E2J784</accession>
<proteinExistence type="evidence at transcript level"/>
<keyword evidence="2" id="KW-0732">Signal</keyword>
<evidence type="ECO:0000256" key="1">
    <source>
        <dbReference type="SAM" id="MobiDB-lite"/>
    </source>
</evidence>
<protein>
    <submittedName>
        <fullName evidence="3">Hemolysin-like secreted salivary protein 1</fullName>
    </submittedName>
</protein>
<sequence>MAIALFFFCSLLLGTSLGQYGSDRTLNQMFGGVADVVNQGIDVAQGNVKLATQLTGSAVEHGTNLGKMGVAAGTTLTRKGLGGVADLGKQGLDLVGTVAEIIPGAELLPVRTVTDIGKTGVTVLNNIGQEGIKSAGYLGNEVLDKTKTLAKITTGTVGNLASAGSAIAKDTVSTAANAAANVLNTGMDALMAFIPGGSTKTNAIPDIPKAITQPAIAKPIPENKIAKPIPENKIAKPESKPSGGIGSYLSSGLSLFGR</sequence>
<reference evidence="3" key="1">
    <citation type="journal article" date="2012" name="Am. J. Trop. Med. Hyg.">
        <title>An insight into the sialotranscriptome of Triatoma matogrossensis, a kissing bug associated with fogo selvagem in South America.</title>
        <authorList>
            <person name="Assumpcao T.C."/>
            <person name="Eaton D.P."/>
            <person name="Pham V.M."/>
            <person name="Francischetti I.M."/>
            <person name="Aoki V."/>
            <person name="Hans-Filho G."/>
            <person name="Rivitti E.A."/>
            <person name="Valenzuela J.G."/>
            <person name="Diaz L.A."/>
            <person name="Ribeiro J.M."/>
        </authorList>
    </citation>
    <scope>NUCLEOTIDE SEQUENCE</scope>
    <source>
        <tissue evidence="3">Salivary gland</tissue>
    </source>
</reference>
<evidence type="ECO:0000313" key="3">
    <source>
        <dbReference type="EMBL" id="ADN29802.1"/>
    </source>
</evidence>
<dbReference type="AlphaFoldDB" id="E2J784"/>
<feature type="region of interest" description="Disordered" evidence="1">
    <location>
        <begin position="230"/>
        <end position="258"/>
    </location>
</feature>
<feature type="compositionally biased region" description="Low complexity" evidence="1">
    <location>
        <begin position="247"/>
        <end position="258"/>
    </location>
</feature>
<evidence type="ECO:0000256" key="2">
    <source>
        <dbReference type="SAM" id="SignalP"/>
    </source>
</evidence>
<feature type="chain" id="PRO_5003159859" evidence="2">
    <location>
        <begin position="19"/>
        <end position="258"/>
    </location>
</feature>